<reference evidence="1 2" key="1">
    <citation type="submission" date="2015-02" db="EMBL/GenBank/DDBJ databases">
        <title>Draft genome sequences of ten Microbacterium spp. with emphasis on heavy metal contaminated environments.</title>
        <authorList>
            <person name="Corretto E."/>
        </authorList>
    </citation>
    <scope>NUCLEOTIDE SEQUENCE [LARGE SCALE GENOMIC DNA]</scope>
    <source>
        <strain evidence="1 2">ARN176</strain>
    </source>
</reference>
<dbReference type="PANTHER" id="PTHR37315">
    <property type="entry name" value="UPF0311 PROTEIN BLR7842"/>
    <property type="match status" value="1"/>
</dbReference>
<protein>
    <submittedName>
        <fullName evidence="1">Uncharacterized protein</fullName>
    </submittedName>
</protein>
<comment type="caution">
    <text evidence="1">The sequence shown here is derived from an EMBL/GenBank/DDBJ whole genome shotgun (WGS) entry which is preliminary data.</text>
</comment>
<keyword evidence="2" id="KW-1185">Reference proteome</keyword>
<dbReference type="InterPro" id="IPR020915">
    <property type="entry name" value="UPF0311"/>
</dbReference>
<dbReference type="AlphaFoldDB" id="A0A0F0LLY1"/>
<dbReference type="PATRIC" id="fig|582680.6.peg.1520"/>
<accession>A0A0F0LLY1</accession>
<dbReference type="Gene3D" id="2.40.160.20">
    <property type="match status" value="1"/>
</dbReference>
<sequence length="157" mass="16832">MSDLFAALPEPRLEPAFDVTVQVGPPRDHGITSAGHRRVVPILGGRITGSPEAEIVAGGSDRQLIAPDGTIGIDAEYSAVAAAGPLLIRTRGVRRGSADVIARLGRGEPVDPGAYYFRTTFEVEAAAPEFADLQRTLFVAVCRREGSEVRYRVHRIV</sequence>
<evidence type="ECO:0000313" key="2">
    <source>
        <dbReference type="Proteomes" id="UP000033740"/>
    </source>
</evidence>
<gene>
    <name evidence="1" type="ORF">RS86_01481</name>
</gene>
<dbReference type="RefSeq" id="WP_045271586.1">
    <property type="nucleotide sequence ID" value="NZ_JYIX01000032.1"/>
</dbReference>
<dbReference type="EMBL" id="JYIX01000032">
    <property type="protein sequence ID" value="KJL33684.1"/>
    <property type="molecule type" value="Genomic_DNA"/>
</dbReference>
<dbReference type="Pfam" id="PF11578">
    <property type="entry name" value="DUF3237"/>
    <property type="match status" value="1"/>
</dbReference>
<dbReference type="PANTHER" id="PTHR37315:SF1">
    <property type="entry name" value="UPF0311 PROTEIN BLR7842"/>
    <property type="match status" value="1"/>
</dbReference>
<proteinExistence type="predicted"/>
<dbReference type="STRING" id="582680.RS86_01481"/>
<evidence type="ECO:0000313" key="1">
    <source>
        <dbReference type="EMBL" id="KJL33684.1"/>
    </source>
</evidence>
<organism evidence="1 2">
    <name type="scientific">Microbacterium azadirachtae</name>
    <dbReference type="NCBI Taxonomy" id="582680"/>
    <lineage>
        <taxon>Bacteria</taxon>
        <taxon>Bacillati</taxon>
        <taxon>Actinomycetota</taxon>
        <taxon>Actinomycetes</taxon>
        <taxon>Micrococcales</taxon>
        <taxon>Microbacteriaceae</taxon>
        <taxon>Microbacterium</taxon>
    </lineage>
</organism>
<name>A0A0F0LLY1_9MICO</name>
<dbReference type="Proteomes" id="UP000033740">
    <property type="component" value="Unassembled WGS sequence"/>
</dbReference>